<dbReference type="Pfam" id="PF03732">
    <property type="entry name" value="Retrotrans_gag"/>
    <property type="match status" value="1"/>
</dbReference>
<dbReference type="OrthoDB" id="2005833at2759"/>
<accession>A0A9D4UCE1</accession>
<keyword evidence="3" id="KW-1185">Reference proteome</keyword>
<dbReference type="InterPro" id="IPR005162">
    <property type="entry name" value="Retrotrans_gag_dom"/>
</dbReference>
<comment type="caution">
    <text evidence="2">The sequence shown here is derived from an EMBL/GenBank/DDBJ whole genome shotgun (WGS) entry which is preliminary data.</text>
</comment>
<sequence>MKMKQEFGPVIKRDEDADDWIADFELFMLAVLQMPGDEAKLRTLPLVLRGKENFWFDVLEDSHKQTWIGLQEHFLQRYRKVVSASDAYAKLKGLQQEVSVNFDAFVAKFEAYWGDFVVVTQAINTGYFKQERYLSCLHPYVRERVDYEYATWTFDEAVQVARAKSQKMKKKMEAGLLQSAIMTASGPRPK</sequence>
<proteinExistence type="predicted"/>
<organism evidence="2 3">
    <name type="scientific">Adiantum capillus-veneris</name>
    <name type="common">Maidenhair fern</name>
    <dbReference type="NCBI Taxonomy" id="13818"/>
    <lineage>
        <taxon>Eukaryota</taxon>
        <taxon>Viridiplantae</taxon>
        <taxon>Streptophyta</taxon>
        <taxon>Embryophyta</taxon>
        <taxon>Tracheophyta</taxon>
        <taxon>Polypodiopsida</taxon>
        <taxon>Polypodiidae</taxon>
        <taxon>Polypodiales</taxon>
        <taxon>Pteridineae</taxon>
        <taxon>Pteridaceae</taxon>
        <taxon>Vittarioideae</taxon>
        <taxon>Adiantum</taxon>
    </lineage>
</organism>
<evidence type="ECO:0000313" key="2">
    <source>
        <dbReference type="EMBL" id="KAI5064634.1"/>
    </source>
</evidence>
<protein>
    <recommendedName>
        <fullName evidence="1">Retrotransposon gag domain-containing protein</fullName>
    </recommendedName>
</protein>
<evidence type="ECO:0000313" key="3">
    <source>
        <dbReference type="Proteomes" id="UP000886520"/>
    </source>
</evidence>
<evidence type="ECO:0000259" key="1">
    <source>
        <dbReference type="Pfam" id="PF03732"/>
    </source>
</evidence>
<name>A0A9D4UCE1_ADICA</name>
<gene>
    <name evidence="2" type="ORF">GOP47_0021304</name>
</gene>
<dbReference type="AlphaFoldDB" id="A0A9D4UCE1"/>
<dbReference type="EMBL" id="JABFUD020000020">
    <property type="protein sequence ID" value="KAI5064634.1"/>
    <property type="molecule type" value="Genomic_DNA"/>
</dbReference>
<reference evidence="2" key="1">
    <citation type="submission" date="2021-01" db="EMBL/GenBank/DDBJ databases">
        <title>Adiantum capillus-veneris genome.</title>
        <authorList>
            <person name="Fang Y."/>
            <person name="Liao Q."/>
        </authorList>
    </citation>
    <scope>NUCLEOTIDE SEQUENCE</scope>
    <source>
        <strain evidence="2">H3</strain>
        <tissue evidence="2">Leaf</tissue>
    </source>
</reference>
<feature type="domain" description="Retrotransposon gag" evidence="1">
    <location>
        <begin position="46"/>
        <end position="115"/>
    </location>
</feature>
<dbReference type="Proteomes" id="UP000886520">
    <property type="component" value="Chromosome 20"/>
</dbReference>